<evidence type="ECO:0000256" key="5">
    <source>
        <dbReference type="ARBA" id="ARBA00023242"/>
    </source>
</evidence>
<dbReference type="GO" id="GO:0005654">
    <property type="term" value="C:nucleoplasm"/>
    <property type="evidence" value="ECO:0007669"/>
    <property type="project" value="EnsemblFungi"/>
</dbReference>
<keyword evidence="6" id="KW-0698">rRNA processing</keyword>
<dbReference type="KEGG" id="ncs:NCAS_0F03040"/>
<dbReference type="GO" id="GO:0005829">
    <property type="term" value="C:cytosol"/>
    <property type="evidence" value="ECO:0007669"/>
    <property type="project" value="EnsemblFungi"/>
</dbReference>
<evidence type="ECO:0000259" key="7">
    <source>
        <dbReference type="Pfam" id="PF12333"/>
    </source>
</evidence>
<keyword evidence="6" id="KW-0690">Ribosome biogenesis</keyword>
<dbReference type="InterPro" id="IPR011989">
    <property type="entry name" value="ARM-like"/>
</dbReference>
<dbReference type="GO" id="GO:0120330">
    <property type="term" value="C:rixosome complex"/>
    <property type="evidence" value="ECO:0007669"/>
    <property type="project" value="UniProtKB-UniRule"/>
</dbReference>
<proteinExistence type="inferred from homology"/>
<dbReference type="InterPro" id="IPR016024">
    <property type="entry name" value="ARM-type_fold"/>
</dbReference>
<evidence type="ECO:0000256" key="6">
    <source>
        <dbReference type="RuleBase" id="RU368021"/>
    </source>
</evidence>
<dbReference type="OrthoDB" id="361362at2759"/>
<dbReference type="GO" id="GO:0003682">
    <property type="term" value="F:chromatin binding"/>
    <property type="evidence" value="ECO:0007669"/>
    <property type="project" value="EnsemblFungi"/>
</dbReference>
<dbReference type="InterPro" id="IPR024679">
    <property type="entry name" value="Ipi1_N"/>
</dbReference>
<keyword evidence="9" id="KW-1185">Reference proteome</keyword>
<dbReference type="OMA" id="CAGGWVK"/>
<dbReference type="PANTHER" id="PTHR16056">
    <property type="entry name" value="REGULATOR OF MICROTUBULE DYNAMICS PROTEIN"/>
    <property type="match status" value="1"/>
</dbReference>
<evidence type="ECO:0000256" key="2">
    <source>
        <dbReference type="ARBA" id="ARBA00004123"/>
    </source>
</evidence>
<comment type="subunit">
    <text evidence="4">Component of the RIX1 complex, composed of IPI1, RIX1/IPI2 and IPI3 in a 1:2:2 stoichiometry. The complex interacts (via RIX1) with MDN1 (via its hexameric AAA ATPase ring) and the pre-60S ribosome particles.</text>
</comment>
<dbReference type="GO" id="GO:0030174">
    <property type="term" value="P:regulation of DNA-templated DNA replication initiation"/>
    <property type="evidence" value="ECO:0007669"/>
    <property type="project" value="EnsemblFungi"/>
</dbReference>
<feature type="domain" description="Pre-rRNA-processing protein Ipi1 N-terminal" evidence="7">
    <location>
        <begin position="125"/>
        <end position="218"/>
    </location>
</feature>
<evidence type="ECO:0000256" key="1">
    <source>
        <dbReference type="ARBA" id="ARBA00002355"/>
    </source>
</evidence>
<dbReference type="GO" id="GO:0000027">
    <property type="term" value="P:ribosomal large subunit assembly"/>
    <property type="evidence" value="ECO:0007669"/>
    <property type="project" value="EnsemblFungi"/>
</dbReference>
<comment type="function">
    <text evidence="1 6">Component of the RIX1 complex required for processing of ITS2 sequences from 35S pre-rRNA.</text>
</comment>
<keyword evidence="5 6" id="KW-0539">Nucleus</keyword>
<accession>G0VH16</accession>
<reference evidence="8 9" key="1">
    <citation type="journal article" date="2011" name="Proc. Natl. Acad. Sci. U.S.A.">
        <title>Evolutionary erosion of yeast sex chromosomes by mating-type switching accidents.</title>
        <authorList>
            <person name="Gordon J.L."/>
            <person name="Armisen D."/>
            <person name="Proux-Wera E."/>
            <person name="Oheigeartaigh S.S."/>
            <person name="Byrne K.P."/>
            <person name="Wolfe K.H."/>
        </authorList>
    </citation>
    <scope>NUCLEOTIDE SEQUENCE [LARGE SCALE GENOMIC DNA]</scope>
    <source>
        <strain evidence="9">ATCC 76901 / BCRC 22586 / CBS 4309 / NBRC 1992 / NRRL Y-12630</strain>
    </source>
</reference>
<dbReference type="EMBL" id="HE576757">
    <property type="protein sequence ID" value="CCC70788.1"/>
    <property type="molecule type" value="Genomic_DNA"/>
</dbReference>
<dbReference type="FunCoup" id="G0VH16">
    <property type="interactions" value="294"/>
</dbReference>
<protein>
    <recommendedName>
        <fullName evidence="6">Pre-rRNA-processing protein</fullName>
    </recommendedName>
</protein>
<evidence type="ECO:0000313" key="9">
    <source>
        <dbReference type="Proteomes" id="UP000001640"/>
    </source>
</evidence>
<gene>
    <name evidence="8" type="primary">NCAS0F03040</name>
    <name evidence="8" type="ordered locus">NCAS_0F03040</name>
</gene>
<dbReference type="GO" id="GO:0006267">
    <property type="term" value="P:pre-replicative complex assembly involved in nuclear cell cycle DNA replication"/>
    <property type="evidence" value="ECO:0007669"/>
    <property type="project" value="EnsemblFungi"/>
</dbReference>
<comment type="subcellular location">
    <subcellularLocation>
        <location evidence="2 6">Nucleus</location>
    </subcellularLocation>
</comment>
<sequence>MTKSRKQKQKKQDFLKRKLKVGKTKPKASNLTDTSFVSRTISIKNQHLEHDHDLSKKLSLLKHHNVTVRKETLQNFQKAIPKIIHSKLMSPLLTQCIPLICDDSRVVREQLVELIKEIGKWDAQVLRLHCKVFVLYINMATTHIVPQIQNDSTKFLLCLLEICQDELIRQAWVKLLNDVFCVLGWGSIGHNQAAGAVQTKKRDAKNLKIHLDALYQLIKGGCVEPELESNDEENEEASNQHLIPNYPQPYDYLKLFARVLKNKDSNVTTTQQMGSLAAQDIETRQQIFKSQYADTLDKELDLLVKDGGECGRSANNIKQLVSTICT</sequence>
<dbReference type="PANTHER" id="PTHR16056:SF2">
    <property type="entry name" value="TESTIS-EXPRESSED PROTEIN 10"/>
    <property type="match status" value="1"/>
</dbReference>
<dbReference type="Proteomes" id="UP000001640">
    <property type="component" value="Chromosome 6"/>
</dbReference>
<dbReference type="Gene3D" id="1.25.10.10">
    <property type="entry name" value="Leucine-rich Repeat Variant"/>
    <property type="match status" value="1"/>
</dbReference>
<dbReference type="GeneID" id="96904435"/>
<dbReference type="Pfam" id="PF12333">
    <property type="entry name" value="Ipi1_N"/>
    <property type="match status" value="1"/>
</dbReference>
<evidence type="ECO:0000313" key="8">
    <source>
        <dbReference type="EMBL" id="CCC70788.1"/>
    </source>
</evidence>
<comment type="similarity">
    <text evidence="3 6">Belongs to the IPI1/TEX10 family.</text>
</comment>
<dbReference type="HOGENOM" id="CLU_050252_2_0_1"/>
<dbReference type="SUPFAM" id="SSF48371">
    <property type="entry name" value="ARM repeat"/>
    <property type="match status" value="1"/>
</dbReference>
<name>G0VH16_NAUCA</name>
<evidence type="ECO:0000256" key="4">
    <source>
        <dbReference type="ARBA" id="ARBA00011141"/>
    </source>
</evidence>
<reference key="2">
    <citation type="submission" date="2011-08" db="EMBL/GenBank/DDBJ databases">
        <title>Genome sequence of Naumovozyma castellii.</title>
        <authorList>
            <person name="Gordon J.L."/>
            <person name="Armisen D."/>
            <person name="Proux-Wera E."/>
            <person name="OhEigeartaigh S.S."/>
            <person name="Byrne K.P."/>
            <person name="Wolfe K.H."/>
        </authorList>
    </citation>
    <scope>NUCLEOTIDE SEQUENCE</scope>
    <source>
        <strain>Type strain:CBS 4309</strain>
    </source>
</reference>
<dbReference type="InParanoid" id="G0VH16"/>
<dbReference type="RefSeq" id="XP_003677142.1">
    <property type="nucleotide sequence ID" value="XM_003677094.1"/>
</dbReference>
<dbReference type="STRING" id="1064592.G0VH16"/>
<dbReference type="GO" id="GO:0000463">
    <property type="term" value="P:maturation of LSU-rRNA from tricistronic rRNA transcript (SSU-rRNA, 5.8S rRNA, LSU-rRNA)"/>
    <property type="evidence" value="ECO:0007669"/>
    <property type="project" value="EnsemblFungi"/>
</dbReference>
<dbReference type="eggNOG" id="KOG2149">
    <property type="taxonomic scope" value="Eukaryota"/>
</dbReference>
<organism evidence="8 9">
    <name type="scientific">Naumovozyma castellii</name>
    <name type="common">Yeast</name>
    <name type="synonym">Saccharomyces castellii</name>
    <dbReference type="NCBI Taxonomy" id="27288"/>
    <lineage>
        <taxon>Eukaryota</taxon>
        <taxon>Fungi</taxon>
        <taxon>Dikarya</taxon>
        <taxon>Ascomycota</taxon>
        <taxon>Saccharomycotina</taxon>
        <taxon>Saccharomycetes</taxon>
        <taxon>Saccharomycetales</taxon>
        <taxon>Saccharomycetaceae</taxon>
        <taxon>Naumovozyma</taxon>
    </lineage>
</organism>
<dbReference type="AlphaFoldDB" id="G0VH16"/>
<evidence type="ECO:0000256" key="3">
    <source>
        <dbReference type="ARBA" id="ARBA00006427"/>
    </source>
</evidence>